<name>A0ABS7QTE4_9ACTN</name>
<dbReference type="SUPFAM" id="SSF48498">
    <property type="entry name" value="Tetracyclin repressor-like, C-terminal domain"/>
    <property type="match status" value="1"/>
</dbReference>
<dbReference type="InterPro" id="IPR009057">
    <property type="entry name" value="Homeodomain-like_sf"/>
</dbReference>
<keyword evidence="7" id="KW-1185">Reference proteome</keyword>
<feature type="domain" description="HTH tetR-type" evidence="5">
    <location>
        <begin position="15"/>
        <end position="75"/>
    </location>
</feature>
<dbReference type="PANTHER" id="PTHR30055:SF151">
    <property type="entry name" value="TRANSCRIPTIONAL REGULATORY PROTEIN"/>
    <property type="match status" value="1"/>
</dbReference>
<comment type="caution">
    <text evidence="6">The sequence shown here is derived from an EMBL/GenBank/DDBJ whole genome shotgun (WGS) entry which is preliminary data.</text>
</comment>
<dbReference type="PANTHER" id="PTHR30055">
    <property type="entry name" value="HTH-TYPE TRANSCRIPTIONAL REGULATOR RUTR"/>
    <property type="match status" value="1"/>
</dbReference>
<keyword evidence="2 4" id="KW-0238">DNA-binding</keyword>
<dbReference type="PRINTS" id="PR00455">
    <property type="entry name" value="HTHTETR"/>
</dbReference>
<dbReference type="Proteomes" id="UP001198565">
    <property type="component" value="Unassembled WGS sequence"/>
</dbReference>
<dbReference type="SUPFAM" id="SSF46689">
    <property type="entry name" value="Homeodomain-like"/>
    <property type="match status" value="1"/>
</dbReference>
<dbReference type="RefSeq" id="WP_222978674.1">
    <property type="nucleotide sequence ID" value="NZ_JAINVZ010000010.1"/>
</dbReference>
<evidence type="ECO:0000256" key="3">
    <source>
        <dbReference type="ARBA" id="ARBA00023163"/>
    </source>
</evidence>
<dbReference type="InterPro" id="IPR050109">
    <property type="entry name" value="HTH-type_TetR-like_transc_reg"/>
</dbReference>
<dbReference type="InterPro" id="IPR004111">
    <property type="entry name" value="Repressor_TetR_C"/>
</dbReference>
<dbReference type="InterPro" id="IPR001647">
    <property type="entry name" value="HTH_TetR"/>
</dbReference>
<evidence type="ECO:0000259" key="5">
    <source>
        <dbReference type="PROSITE" id="PS50977"/>
    </source>
</evidence>
<dbReference type="Pfam" id="PF02909">
    <property type="entry name" value="TetR_C_1"/>
    <property type="match status" value="1"/>
</dbReference>
<feature type="DNA-binding region" description="H-T-H motif" evidence="4">
    <location>
        <begin position="38"/>
        <end position="57"/>
    </location>
</feature>
<dbReference type="PROSITE" id="PS50977">
    <property type="entry name" value="HTH_TETR_2"/>
    <property type="match status" value="1"/>
</dbReference>
<dbReference type="Pfam" id="PF00440">
    <property type="entry name" value="TetR_N"/>
    <property type="match status" value="1"/>
</dbReference>
<keyword evidence="1" id="KW-0805">Transcription regulation</keyword>
<dbReference type="InterPro" id="IPR036271">
    <property type="entry name" value="Tet_transcr_reg_TetR-rel_C_sf"/>
</dbReference>
<proteinExistence type="predicted"/>
<dbReference type="EMBL" id="JAINVZ010000010">
    <property type="protein sequence ID" value="MBY8886461.1"/>
    <property type="molecule type" value="Genomic_DNA"/>
</dbReference>
<protein>
    <submittedName>
        <fullName evidence="6">TetR/AcrR family transcriptional regulator C-terminal domain-containing protein</fullName>
    </submittedName>
</protein>
<reference evidence="6 7" key="1">
    <citation type="submission" date="2021-08" db="EMBL/GenBank/DDBJ databases">
        <title>Streptomyces sp. PTM05 isolated from lichen.</title>
        <authorList>
            <person name="Somphong A."/>
            <person name="Phongsopitanun W."/>
            <person name="Tanasupawat S."/>
        </authorList>
    </citation>
    <scope>NUCLEOTIDE SEQUENCE [LARGE SCALE GENOMIC DNA]</scope>
    <source>
        <strain evidence="6 7">Ptm05</strain>
    </source>
</reference>
<evidence type="ECO:0000313" key="6">
    <source>
        <dbReference type="EMBL" id="MBY8886461.1"/>
    </source>
</evidence>
<dbReference type="Gene3D" id="1.10.357.10">
    <property type="entry name" value="Tetracycline Repressor, domain 2"/>
    <property type="match status" value="1"/>
</dbReference>
<keyword evidence="3" id="KW-0804">Transcription</keyword>
<evidence type="ECO:0000256" key="1">
    <source>
        <dbReference type="ARBA" id="ARBA00023015"/>
    </source>
</evidence>
<accession>A0ABS7QTE4</accession>
<sequence>MTDRSSRRPRAPRGTLNRDRVLAAAVDLLDHAGPDAFTMRALAQRLGVGTMAVYSHFQGKDEIIDAVRDLLFAEVELPPADARRPPHAELRELCRAVYRLLSEHPSVLHLLATRPVQGDEGTLFAERALGLLRRAGLDGPAAARAYTAVMQYTVGAALWTARGRKVRAAQGCDDPAERLRSRFAGLPPDRYPCLTGLAPQLAAAQDGMPQYEHGLDALLTGLLGDPDGRG</sequence>
<evidence type="ECO:0000256" key="4">
    <source>
        <dbReference type="PROSITE-ProRule" id="PRU00335"/>
    </source>
</evidence>
<evidence type="ECO:0000313" key="7">
    <source>
        <dbReference type="Proteomes" id="UP001198565"/>
    </source>
</evidence>
<evidence type="ECO:0000256" key="2">
    <source>
        <dbReference type="ARBA" id="ARBA00023125"/>
    </source>
</evidence>
<gene>
    <name evidence="6" type="ORF">K7472_16535</name>
</gene>
<organism evidence="6 7">
    <name type="scientific">Streptantibioticus parmotrematis</name>
    <dbReference type="NCBI Taxonomy" id="2873249"/>
    <lineage>
        <taxon>Bacteria</taxon>
        <taxon>Bacillati</taxon>
        <taxon>Actinomycetota</taxon>
        <taxon>Actinomycetes</taxon>
        <taxon>Kitasatosporales</taxon>
        <taxon>Streptomycetaceae</taxon>
        <taxon>Streptantibioticus</taxon>
    </lineage>
</organism>